<evidence type="ECO:0000259" key="2">
    <source>
        <dbReference type="PROSITE" id="PS50011"/>
    </source>
</evidence>
<feature type="domain" description="Protein kinase" evidence="2">
    <location>
        <begin position="1"/>
        <end position="286"/>
    </location>
</feature>
<dbReference type="SUPFAM" id="SSF56112">
    <property type="entry name" value="Protein kinase-like (PK-like)"/>
    <property type="match status" value="1"/>
</dbReference>
<feature type="compositionally biased region" description="Polar residues" evidence="1">
    <location>
        <begin position="417"/>
        <end position="432"/>
    </location>
</feature>
<reference evidence="4" key="1">
    <citation type="submission" date="2025-08" db="UniProtKB">
        <authorList>
            <consortium name="RefSeq"/>
        </authorList>
    </citation>
    <scope>IDENTIFICATION</scope>
</reference>
<dbReference type="Proteomes" id="UP000079169">
    <property type="component" value="Unplaced"/>
</dbReference>
<gene>
    <name evidence="4" type="primary">LOC103524827</name>
</gene>
<proteinExistence type="predicted"/>
<feature type="compositionally biased region" description="Polar residues" evidence="1">
    <location>
        <begin position="982"/>
        <end position="998"/>
    </location>
</feature>
<dbReference type="PROSITE" id="PS50011">
    <property type="entry name" value="PROTEIN_KINASE_DOM"/>
    <property type="match status" value="1"/>
</dbReference>
<feature type="compositionally biased region" description="Polar residues" evidence="1">
    <location>
        <begin position="840"/>
        <end position="849"/>
    </location>
</feature>
<dbReference type="PANTHER" id="PTHR47907">
    <property type="entry name" value="PROTEIN KINASE DOMAIN-CONTAINING PROTEIN"/>
    <property type="match status" value="1"/>
</dbReference>
<dbReference type="Gene3D" id="1.10.510.10">
    <property type="entry name" value="Transferase(Phosphotransferase) domain 1"/>
    <property type="match status" value="1"/>
</dbReference>
<feature type="region of interest" description="Disordered" evidence="1">
    <location>
        <begin position="894"/>
        <end position="1022"/>
    </location>
</feature>
<feature type="compositionally biased region" description="Basic residues" evidence="1">
    <location>
        <begin position="753"/>
        <end position="767"/>
    </location>
</feature>
<organism evidence="3 4">
    <name type="scientific">Diaphorina citri</name>
    <name type="common">Asian citrus psyllid</name>
    <dbReference type="NCBI Taxonomy" id="121845"/>
    <lineage>
        <taxon>Eukaryota</taxon>
        <taxon>Metazoa</taxon>
        <taxon>Ecdysozoa</taxon>
        <taxon>Arthropoda</taxon>
        <taxon>Hexapoda</taxon>
        <taxon>Insecta</taxon>
        <taxon>Pterygota</taxon>
        <taxon>Neoptera</taxon>
        <taxon>Paraneoptera</taxon>
        <taxon>Hemiptera</taxon>
        <taxon>Sternorrhyncha</taxon>
        <taxon>Psylloidea</taxon>
        <taxon>Psyllidae</taxon>
        <taxon>Diaphorininae</taxon>
        <taxon>Diaphorina</taxon>
    </lineage>
</organism>
<name>A0A3Q0II80_DIACI</name>
<dbReference type="PaxDb" id="121845-A0A3Q0II80"/>
<feature type="region of interest" description="Disordered" evidence="1">
    <location>
        <begin position="1035"/>
        <end position="1065"/>
    </location>
</feature>
<dbReference type="KEGG" id="dci:103524827"/>
<feature type="region of interest" description="Disordered" evidence="1">
    <location>
        <begin position="323"/>
        <end position="371"/>
    </location>
</feature>
<dbReference type="InterPro" id="IPR011009">
    <property type="entry name" value="Kinase-like_dom_sf"/>
</dbReference>
<evidence type="ECO:0000256" key="1">
    <source>
        <dbReference type="SAM" id="MobiDB-lite"/>
    </source>
</evidence>
<feature type="compositionally biased region" description="Basic residues" evidence="1">
    <location>
        <begin position="1005"/>
        <end position="1022"/>
    </location>
</feature>
<feature type="compositionally biased region" description="Basic and acidic residues" evidence="1">
    <location>
        <begin position="813"/>
        <end position="839"/>
    </location>
</feature>
<dbReference type="AlphaFoldDB" id="A0A3Q0II80"/>
<dbReference type="CDD" id="cd14037">
    <property type="entry name" value="STKc_NAK_like"/>
    <property type="match status" value="1"/>
</dbReference>
<dbReference type="GO" id="GO:0005524">
    <property type="term" value="F:ATP binding"/>
    <property type="evidence" value="ECO:0007669"/>
    <property type="project" value="InterPro"/>
</dbReference>
<evidence type="ECO:0000313" key="4">
    <source>
        <dbReference type="RefSeq" id="XP_026675899.1"/>
    </source>
</evidence>
<evidence type="ECO:0000313" key="3">
    <source>
        <dbReference type="Proteomes" id="UP000079169"/>
    </source>
</evidence>
<feature type="compositionally biased region" description="Acidic residues" evidence="1">
    <location>
        <begin position="702"/>
        <end position="712"/>
    </location>
</feature>
<feature type="compositionally biased region" description="Polar residues" evidence="1">
    <location>
        <begin position="928"/>
        <end position="943"/>
    </location>
</feature>
<protein>
    <submittedName>
        <fullName evidence="4">Uncharacterized protein LOC103524827</fullName>
    </submittedName>
</protein>
<dbReference type="RefSeq" id="XP_026675899.1">
    <property type="nucleotide sequence ID" value="XM_026820098.1"/>
</dbReference>
<dbReference type="Pfam" id="PF00069">
    <property type="entry name" value="Pkinase"/>
    <property type="match status" value="1"/>
</dbReference>
<feature type="region of interest" description="Disordered" evidence="1">
    <location>
        <begin position="603"/>
        <end position="849"/>
    </location>
</feature>
<dbReference type="SMART" id="SM00220">
    <property type="entry name" value="S_TKc"/>
    <property type="match status" value="1"/>
</dbReference>
<feature type="compositionally biased region" description="Polar residues" evidence="1">
    <location>
        <begin position="954"/>
        <end position="973"/>
    </location>
</feature>
<feature type="compositionally biased region" description="Basic residues" evidence="1">
    <location>
        <begin position="1056"/>
        <end position="1065"/>
    </location>
</feature>
<feature type="compositionally biased region" description="Basic and acidic residues" evidence="1">
    <location>
        <begin position="676"/>
        <end position="694"/>
    </location>
</feature>
<dbReference type="InterPro" id="IPR051744">
    <property type="entry name" value="AP2_assoc_SerThr_kinase"/>
</dbReference>
<dbReference type="STRING" id="121845.A0A3Q0II80"/>
<feature type="compositionally biased region" description="Pro residues" evidence="1">
    <location>
        <begin position="435"/>
        <end position="446"/>
    </location>
</feature>
<dbReference type="GO" id="GO:0004672">
    <property type="term" value="F:protein kinase activity"/>
    <property type="evidence" value="ECO:0007669"/>
    <property type="project" value="InterPro"/>
</dbReference>
<dbReference type="InterPro" id="IPR000719">
    <property type="entry name" value="Prot_kinase_dom"/>
</dbReference>
<keyword evidence="3" id="KW-1185">Reference proteome</keyword>
<sequence length="1065" mass="116119">MFVPGCSQDLRRRKSCRSCVIRARLCPDFITVKLLSFIVISSLSLPLYKKRLFVNNEHDLNIAKREIQIASNLNGHKNIIGYIDSSIIKQGNGVHEVLLLMPYCKTHVLNMMNARLQSGFTEAEILQIMCDTCEAVSRLHHCQTPIIHRDLKVENILQNDAGHYVLCDFGSATGKILNPQTMGVPAVEEEINKYTTLSYRAPEMIDLYCGKSITTKADIWALGCLLYKLCFFSLPFGESTLAIQSAQLAIPDESKYSPKVHALIRYMLELDPDKRPDIYQVSYVTFTIAGKENPVQNLNKSPTPNIDSLPVPPFESDLLKRVQTPSKPSPVSAGIKPPSAVEVTSVTPRQRPKPSASVLPPPLGSPSPSLSKRNTSLLSTVITLMLSSLLSTSDQCITFPDPFREDSLPGPGGEGNFPSSGSRIQESVSQCLPPQATPPQSPPGNPAPGHTSHRRNVSDTSAFNKIFADETSQFLAPYEASVKRPEHRIFADETSQFLAPYEASVKRPEHSSPPDVDTTLYTGSAVTHESYPNINMNPLATCNNPSTPGTASLVARSVSGGEVDSRSLSAEVNSWNPFEDTAPFSQLSEDHIFGAEFDKIQRDVVPPVTSAPVTQTGPDEDPLPVPNNEPNASPDPFSCAPFSIPPGFSRQSSKDKKCSSSDVVGLISRHSSHTSGGDKWKYFSRPKSDSHAEEALIPSESGEGEEGVEEETPASPPFVKAPLEDRSKYEKLQVNRFEISSDDSADEHDHGKELRKKKKSGGGLSKKKLSERVRGRKKLPTHTIGGSNSEPIDVPSPGDENSDQDSIGSASDLRAREEDSGGEGRKEEKKKERNDRESETVTMNDSVMTCGSSAYHAECESMARDEVMRHPTVATVPEHTEVDLLFVGHSYGERPLLADDEPDAEGPTKKEKALYQIKETTLPFPAYTTPSARRSSDGPQPTASKPLLPAKPSLQASNSLAAGDTSSPPTQESLPYPGPDTYSPQDTIIAESTDSDPSIQVKPASKPKSKLSSHISKKSSKKIRAIHSAAGFSNLSFEDFPSDDESSFIHSESSKKCKRKANPFS</sequence>
<feature type="compositionally biased region" description="Basic and acidic residues" evidence="1">
    <location>
        <begin position="722"/>
        <end position="733"/>
    </location>
</feature>
<accession>A0A3Q0II80</accession>
<dbReference type="PANTHER" id="PTHR47907:SF5">
    <property type="entry name" value="AP2 ASSOCIATED KINASE 1"/>
    <property type="match status" value="1"/>
</dbReference>
<feature type="region of interest" description="Disordered" evidence="1">
    <location>
        <begin position="401"/>
        <end position="456"/>
    </location>
</feature>
<dbReference type="GeneID" id="103524827"/>